<evidence type="ECO:0000313" key="2">
    <source>
        <dbReference type="EMBL" id="CUK00112.1"/>
    </source>
</evidence>
<dbReference type="EMBL" id="CYTW01000002">
    <property type="protein sequence ID" value="CUK00112.1"/>
    <property type="molecule type" value="Genomic_DNA"/>
</dbReference>
<feature type="transmembrane region" description="Helical" evidence="1">
    <location>
        <begin position="6"/>
        <end position="26"/>
    </location>
</feature>
<evidence type="ECO:0008006" key="4">
    <source>
        <dbReference type="Google" id="ProtNLM"/>
    </source>
</evidence>
<proteinExistence type="predicted"/>
<keyword evidence="3" id="KW-1185">Reference proteome</keyword>
<dbReference type="AlphaFoldDB" id="A0A0P1IRL1"/>
<gene>
    <name evidence="2" type="ORF">PH7735_02294</name>
</gene>
<sequence length="122" mass="12733">MTLQTLTVLLCFGGAVVTGFLAISFWRNPEAGMAAATHRPEKLPLVMIDRYIAFTFLAVAAALYGDPLVITVLFVAFAFMGLADGVIYARAGHPHIKHTAAGLASLCVAGVALLTESLNGAA</sequence>
<dbReference type="Proteomes" id="UP000051870">
    <property type="component" value="Unassembled WGS sequence"/>
</dbReference>
<keyword evidence="1" id="KW-1133">Transmembrane helix</keyword>
<protein>
    <recommendedName>
        <fullName evidence="4">DUF4267 domain-containing protein</fullName>
    </recommendedName>
</protein>
<organism evidence="2 3">
    <name type="scientific">Shimia thalassica</name>
    <dbReference type="NCBI Taxonomy" id="1715693"/>
    <lineage>
        <taxon>Bacteria</taxon>
        <taxon>Pseudomonadati</taxon>
        <taxon>Pseudomonadota</taxon>
        <taxon>Alphaproteobacteria</taxon>
        <taxon>Rhodobacterales</taxon>
        <taxon>Roseobacteraceae</taxon>
    </lineage>
</organism>
<keyword evidence="1" id="KW-0472">Membrane</keyword>
<name>A0A0P1IRL1_9RHOB</name>
<keyword evidence="1" id="KW-0812">Transmembrane</keyword>
<evidence type="ECO:0000256" key="1">
    <source>
        <dbReference type="SAM" id="Phobius"/>
    </source>
</evidence>
<dbReference type="STRING" id="1715693.PH7735_02294"/>
<accession>A0A0P1IRL1</accession>
<reference evidence="3" key="1">
    <citation type="submission" date="2015-09" db="EMBL/GenBank/DDBJ databases">
        <authorList>
            <person name="Rodrigo-Torres Lidia"/>
            <person name="Arahal R.David."/>
        </authorList>
    </citation>
    <scope>NUCLEOTIDE SEQUENCE [LARGE SCALE GENOMIC DNA]</scope>
    <source>
        <strain evidence="3">CECT 7735</strain>
    </source>
</reference>
<evidence type="ECO:0000313" key="3">
    <source>
        <dbReference type="Proteomes" id="UP000051870"/>
    </source>
</evidence>